<dbReference type="InterPro" id="IPR018880">
    <property type="entry name" value="Phage_P4_Ash"/>
</dbReference>
<protein>
    <submittedName>
        <fullName evidence="1">Uncharacterized protein</fullName>
    </submittedName>
</protein>
<gene>
    <name evidence="1" type="ORF">GRH90_13525</name>
</gene>
<reference evidence="1 2" key="1">
    <citation type="submission" date="2019-12" db="EMBL/GenBank/DDBJ databases">
        <authorList>
            <person name="Lee S.D."/>
        </authorList>
    </citation>
    <scope>NUCLEOTIDE SEQUENCE [LARGE SCALE GENOMIC DNA]</scope>
    <source>
        <strain evidence="1 2">SAP-6</strain>
    </source>
</reference>
<organism evidence="1 2">
    <name type="scientific">Acerihabitans arboris</name>
    <dbReference type="NCBI Taxonomy" id="2691583"/>
    <lineage>
        <taxon>Bacteria</taxon>
        <taxon>Pseudomonadati</taxon>
        <taxon>Pseudomonadota</taxon>
        <taxon>Gammaproteobacteria</taxon>
        <taxon>Enterobacterales</taxon>
        <taxon>Pectobacteriaceae</taxon>
        <taxon>Acerihabitans</taxon>
    </lineage>
</organism>
<accession>A0A845SLB5</accession>
<dbReference type="AlphaFoldDB" id="A0A845SLB5"/>
<keyword evidence="2" id="KW-1185">Reference proteome</keyword>
<name>A0A845SLB5_9GAMM</name>
<comment type="caution">
    <text evidence="1">The sequence shown here is derived from an EMBL/GenBank/DDBJ whole genome shotgun (WGS) entry which is preliminary data.</text>
</comment>
<evidence type="ECO:0000313" key="1">
    <source>
        <dbReference type="EMBL" id="NDL63764.1"/>
    </source>
</evidence>
<proteinExistence type="predicted"/>
<dbReference type="EMBL" id="WUBS01000009">
    <property type="protein sequence ID" value="NDL63764.1"/>
    <property type="molecule type" value="Genomic_DNA"/>
</dbReference>
<evidence type="ECO:0000313" key="2">
    <source>
        <dbReference type="Proteomes" id="UP000461443"/>
    </source>
</evidence>
<reference evidence="1 2" key="2">
    <citation type="submission" date="2020-02" db="EMBL/GenBank/DDBJ databases">
        <title>The new genus of Enterobacteriales.</title>
        <authorList>
            <person name="Kim I.S."/>
        </authorList>
    </citation>
    <scope>NUCLEOTIDE SEQUENCE [LARGE SCALE GENOMIC DNA]</scope>
    <source>
        <strain evidence="1 2">SAP-6</strain>
    </source>
</reference>
<dbReference type="Proteomes" id="UP000461443">
    <property type="component" value="Unassembled WGS sequence"/>
</dbReference>
<dbReference type="Pfam" id="PF10554">
    <property type="entry name" value="Phage_ASH"/>
    <property type="match status" value="1"/>
</dbReference>
<sequence length="90" mass="9530">MVPEHACFACSFKGTARVYQASMVARARLPQGRPAVIGAGTPTLFGLPPNEPGVSGGGFVSYPMEACFMATSLFHSCAKMSLNSIEVRYV</sequence>